<comment type="caution">
    <text evidence="4">The sequence shown here is derived from an EMBL/GenBank/DDBJ whole genome shotgun (WGS) entry which is preliminary data.</text>
</comment>
<feature type="domain" description="Capsule synthesis protein CapA" evidence="3">
    <location>
        <begin position="43"/>
        <end position="281"/>
    </location>
</feature>
<dbReference type="InterPro" id="IPR052169">
    <property type="entry name" value="CW_Biosynth-Accessory"/>
</dbReference>
<feature type="signal peptide" evidence="2">
    <location>
        <begin position="1"/>
        <end position="21"/>
    </location>
</feature>
<dbReference type="PANTHER" id="PTHR33393">
    <property type="entry name" value="POLYGLUTAMINE SYNTHESIS ACCESSORY PROTEIN RV0574C-RELATED"/>
    <property type="match status" value="1"/>
</dbReference>
<protein>
    <recommendedName>
        <fullName evidence="3">Capsule synthesis protein CapA domain-containing protein</fullName>
    </recommendedName>
</protein>
<dbReference type="SMART" id="SM00854">
    <property type="entry name" value="PGA_cap"/>
    <property type="match status" value="1"/>
</dbReference>
<proteinExistence type="inferred from homology"/>
<dbReference type="CDD" id="cd07381">
    <property type="entry name" value="MPP_CapA"/>
    <property type="match status" value="1"/>
</dbReference>
<accession>A0ABQ5R1S8</accession>
<evidence type="ECO:0000256" key="2">
    <source>
        <dbReference type="SAM" id="SignalP"/>
    </source>
</evidence>
<organism evidence="4 5">
    <name type="scientific">Phytohabitans aurantiacus</name>
    <dbReference type="NCBI Taxonomy" id="3016789"/>
    <lineage>
        <taxon>Bacteria</taxon>
        <taxon>Bacillati</taxon>
        <taxon>Actinomycetota</taxon>
        <taxon>Actinomycetes</taxon>
        <taxon>Micromonosporales</taxon>
        <taxon>Micromonosporaceae</taxon>
    </lineage>
</organism>
<dbReference type="RefSeq" id="WP_281900259.1">
    <property type="nucleotide sequence ID" value="NZ_BSDI01000030.1"/>
</dbReference>
<evidence type="ECO:0000259" key="3">
    <source>
        <dbReference type="SMART" id="SM00854"/>
    </source>
</evidence>
<dbReference type="Pfam" id="PF09587">
    <property type="entry name" value="PGA_cap"/>
    <property type="match status" value="1"/>
</dbReference>
<comment type="similarity">
    <text evidence="1">Belongs to the CapA family.</text>
</comment>
<dbReference type="PANTHER" id="PTHR33393:SF13">
    <property type="entry name" value="PGA BIOSYNTHESIS PROTEIN CAPA"/>
    <property type="match status" value="1"/>
</dbReference>
<dbReference type="EMBL" id="BSDI01000030">
    <property type="protein sequence ID" value="GLI00142.1"/>
    <property type="molecule type" value="Genomic_DNA"/>
</dbReference>
<name>A0ABQ5R1S8_9ACTN</name>
<reference evidence="4" key="1">
    <citation type="submission" date="2022-12" db="EMBL/GenBank/DDBJ databases">
        <title>New Phytohabitans aurantiacus sp. RD004123 nov., an actinomycete isolated from soil.</title>
        <authorList>
            <person name="Triningsih D.W."/>
            <person name="Harunari E."/>
            <person name="Igarashi Y."/>
        </authorList>
    </citation>
    <scope>NUCLEOTIDE SEQUENCE</scope>
    <source>
        <strain evidence="4">RD004123</strain>
    </source>
</reference>
<dbReference type="Proteomes" id="UP001144280">
    <property type="component" value="Unassembled WGS sequence"/>
</dbReference>
<evidence type="ECO:0000313" key="5">
    <source>
        <dbReference type="Proteomes" id="UP001144280"/>
    </source>
</evidence>
<dbReference type="Gene3D" id="3.60.21.10">
    <property type="match status" value="1"/>
</dbReference>
<dbReference type="InterPro" id="IPR029052">
    <property type="entry name" value="Metallo-depent_PP-like"/>
</dbReference>
<dbReference type="PROSITE" id="PS51257">
    <property type="entry name" value="PROKAR_LIPOPROTEIN"/>
    <property type="match status" value="1"/>
</dbReference>
<evidence type="ECO:0000256" key="1">
    <source>
        <dbReference type="ARBA" id="ARBA00005662"/>
    </source>
</evidence>
<dbReference type="SUPFAM" id="SSF56300">
    <property type="entry name" value="Metallo-dependent phosphatases"/>
    <property type="match status" value="1"/>
</dbReference>
<gene>
    <name evidence="4" type="ORF">Pa4123_54180</name>
</gene>
<evidence type="ECO:0000313" key="4">
    <source>
        <dbReference type="EMBL" id="GLI00142.1"/>
    </source>
</evidence>
<sequence>MRFLVYALFVVLLASCGPPPASPDWVAGSPSAPASPSQSSQVTLAFAGDVHFAGRTERLLDDPETAFGEIATTLAEADVTMLNLETAVTTRGTPEPKQFLFRAPPSAYAAVKAAGVDVVSLANNHALDYGQQGLADTVEAARAAGVPTVGAGADAEAANAAWTTTVRGTTIAFLGFSQVHELWQRWRATDTRPGIAMAHDRDRAVSAVRAARQVADTVVVYVHWGREGEECPTGEMRGFAAAMADAGADIVVGTHAHLLLGETRLGRTYVQYGLGNFLWWRDDAFSNDTGVLRVTLRGGRVAGTELLPAVISRQTGQPRLATGPARARAQAAYAALAECVA</sequence>
<feature type="chain" id="PRO_5047008254" description="Capsule synthesis protein CapA domain-containing protein" evidence="2">
    <location>
        <begin position="22"/>
        <end position="341"/>
    </location>
</feature>
<dbReference type="InterPro" id="IPR019079">
    <property type="entry name" value="Capsule_synth_CapA"/>
</dbReference>
<keyword evidence="2" id="KW-0732">Signal</keyword>
<keyword evidence="5" id="KW-1185">Reference proteome</keyword>